<dbReference type="Proteomes" id="UP000556026">
    <property type="component" value="Unassembled WGS sequence"/>
</dbReference>
<organism evidence="3 4">
    <name type="scientific">Geomonas silvestris</name>
    <dbReference type="NCBI Taxonomy" id="2740184"/>
    <lineage>
        <taxon>Bacteria</taxon>
        <taxon>Pseudomonadati</taxon>
        <taxon>Thermodesulfobacteriota</taxon>
        <taxon>Desulfuromonadia</taxon>
        <taxon>Geobacterales</taxon>
        <taxon>Geobacteraceae</taxon>
        <taxon>Geomonas</taxon>
    </lineage>
</organism>
<dbReference type="Pfam" id="PF12969">
    <property type="entry name" value="DUF3857"/>
    <property type="match status" value="1"/>
</dbReference>
<feature type="domain" description="DUF3857" evidence="2">
    <location>
        <begin position="15"/>
        <end position="162"/>
    </location>
</feature>
<dbReference type="Gene3D" id="2.60.40.3140">
    <property type="match status" value="1"/>
</dbReference>
<dbReference type="Gene3D" id="3.10.620.30">
    <property type="match status" value="1"/>
</dbReference>
<sequence>MAMVVFNHEYHSVDKDGNQVVYQDRAVRPNTTQAVQALGELTATFSASKESIEIISAEVYLPNGKKVVTDVSQALIKEPFTALNYSDLKIKTISFKGVEEGSVLRVVVKRTFRPDVDKGFFLFQGFFDVLVPTQETLVVLRFEPGTKVAKRERFATPAPTAIRERKTDKGELFYLYGTSEVKPTTPEPVSVPSQETGSSVTFASLATWDEIGRWWSGLYEPKVSTSGEVRQKAEELTKDLAKQDDKIKALYDFVKSMRYVSIHLNSGAYLPHPAEETLKNKYGDCKDKAVLLLSLLRCIGVDGAVALVRVPSLITSDLPSPRYFDHAVVALKTPASGYSFLDATAALVPYGLLPEVLQHRHALIPRDKGGELVLIPPQPVENNAVEETIEADIHDVHSVTLTSRSRTYSPNQWYHAIPSIPQHLMLEALKEGVSKQYKDFEILKLQLEPADRGGILRNTTTLEIRDFTRKMGQWYIFNPLFDADHLGNESSVGSSTRTSDIEFEAPRRLVATATIRLPKTVKVESLPKPMKLVHEKFGSYIYEVQESEGVIKVRREVNISVKRIAAKDFKEFRQFYKACLNQDEELIGLKEL</sequence>
<dbReference type="InterPro" id="IPR024618">
    <property type="entry name" value="DUF3857"/>
</dbReference>
<gene>
    <name evidence="3" type="ORF">GMST_33690</name>
</gene>
<proteinExistence type="predicted"/>
<dbReference type="EMBL" id="BLXX01000011">
    <property type="protein sequence ID" value="GFO61044.1"/>
    <property type="molecule type" value="Genomic_DNA"/>
</dbReference>
<evidence type="ECO:0008006" key="5">
    <source>
        <dbReference type="Google" id="ProtNLM"/>
    </source>
</evidence>
<dbReference type="Pfam" id="PF01841">
    <property type="entry name" value="Transglut_core"/>
    <property type="match status" value="1"/>
</dbReference>
<comment type="caution">
    <text evidence="3">The sequence shown here is derived from an EMBL/GenBank/DDBJ whole genome shotgun (WGS) entry which is preliminary data.</text>
</comment>
<dbReference type="AlphaFoldDB" id="A0A6V8MM86"/>
<dbReference type="InterPro" id="IPR002931">
    <property type="entry name" value="Transglutaminase-like"/>
</dbReference>
<feature type="domain" description="Transglutaminase-like" evidence="1">
    <location>
        <begin position="231"/>
        <end position="338"/>
    </location>
</feature>
<name>A0A6V8MM86_9BACT</name>
<evidence type="ECO:0000259" key="2">
    <source>
        <dbReference type="Pfam" id="PF12969"/>
    </source>
</evidence>
<dbReference type="SUPFAM" id="SSF54001">
    <property type="entry name" value="Cysteine proteinases"/>
    <property type="match status" value="1"/>
</dbReference>
<dbReference type="Gene3D" id="2.60.120.1130">
    <property type="match status" value="1"/>
</dbReference>
<evidence type="ECO:0000313" key="3">
    <source>
        <dbReference type="EMBL" id="GFO61044.1"/>
    </source>
</evidence>
<keyword evidence="4" id="KW-1185">Reference proteome</keyword>
<accession>A0A6V8MM86</accession>
<reference evidence="4" key="1">
    <citation type="submission" date="2020-06" db="EMBL/GenBank/DDBJ databases">
        <title>Draft genomic sequence of Geomonas sp. Red330.</title>
        <authorList>
            <person name="Itoh H."/>
            <person name="Zhenxing X."/>
            <person name="Ushijima N."/>
            <person name="Masuda Y."/>
            <person name="Shiratori Y."/>
            <person name="Senoo K."/>
        </authorList>
    </citation>
    <scope>NUCLEOTIDE SEQUENCE [LARGE SCALE GENOMIC DNA]</scope>
    <source>
        <strain evidence="4">Red330</strain>
    </source>
</reference>
<protein>
    <recommendedName>
        <fullName evidence="5">DUF3857 domain-containing protein</fullName>
    </recommendedName>
</protein>
<evidence type="ECO:0000313" key="4">
    <source>
        <dbReference type="Proteomes" id="UP000556026"/>
    </source>
</evidence>
<evidence type="ECO:0000259" key="1">
    <source>
        <dbReference type="Pfam" id="PF01841"/>
    </source>
</evidence>
<dbReference type="InterPro" id="IPR038765">
    <property type="entry name" value="Papain-like_cys_pep_sf"/>
</dbReference>